<gene>
    <name evidence="2" type="ORF">B5M42_01345</name>
</gene>
<dbReference type="EMBL" id="MYFO01000001">
    <property type="protein sequence ID" value="TFE91910.1"/>
    <property type="molecule type" value="Genomic_DNA"/>
</dbReference>
<proteinExistence type="predicted"/>
<keyword evidence="3" id="KW-1185">Reference proteome</keyword>
<dbReference type="SUPFAM" id="SSF54909">
    <property type="entry name" value="Dimeric alpha+beta barrel"/>
    <property type="match status" value="1"/>
</dbReference>
<dbReference type="Pfam" id="PF07876">
    <property type="entry name" value="Dabb"/>
    <property type="match status" value="1"/>
</dbReference>
<dbReference type="InterPro" id="IPR013097">
    <property type="entry name" value="Dabb"/>
</dbReference>
<sequence>MSIKHMVIFNLHAGKDNAEAETFLRESKAELAPIPGVQQFEVFRQVSAKNDYDYGFSMVFADQAAYDAYNAHPVHQTYVTEIWLKQVSRFLEIDFVQHEGV</sequence>
<feature type="domain" description="Stress-response A/B barrel" evidence="1">
    <location>
        <begin position="3"/>
        <end position="95"/>
    </location>
</feature>
<accession>A0A4Y8QAI8</accession>
<dbReference type="AlphaFoldDB" id="A0A4Y8QAI8"/>
<reference evidence="2 3" key="1">
    <citation type="submission" date="2017-03" db="EMBL/GenBank/DDBJ databases">
        <title>Isolation of Levoglucosan Utilizing Bacteria.</title>
        <authorList>
            <person name="Arya A.S."/>
        </authorList>
    </citation>
    <scope>NUCLEOTIDE SEQUENCE [LARGE SCALE GENOMIC DNA]</scope>
    <source>
        <strain evidence="2 3">MEC069</strain>
    </source>
</reference>
<protein>
    <submittedName>
        <fullName evidence="2">Stress responsive protein</fullName>
    </submittedName>
</protein>
<dbReference type="RefSeq" id="WP_230632572.1">
    <property type="nucleotide sequence ID" value="NZ_MYFO02000001.1"/>
</dbReference>
<dbReference type="PROSITE" id="PS51502">
    <property type="entry name" value="S_R_A_B_BARREL"/>
    <property type="match status" value="1"/>
</dbReference>
<evidence type="ECO:0000313" key="3">
    <source>
        <dbReference type="Proteomes" id="UP000298246"/>
    </source>
</evidence>
<dbReference type="InterPro" id="IPR011008">
    <property type="entry name" value="Dimeric_a/b-barrel"/>
</dbReference>
<name>A0A4Y8QAI8_9BACL</name>
<dbReference type="Proteomes" id="UP000298246">
    <property type="component" value="Unassembled WGS sequence"/>
</dbReference>
<dbReference type="SMART" id="SM00886">
    <property type="entry name" value="Dabb"/>
    <property type="match status" value="1"/>
</dbReference>
<dbReference type="Gene3D" id="3.30.70.100">
    <property type="match status" value="1"/>
</dbReference>
<evidence type="ECO:0000313" key="2">
    <source>
        <dbReference type="EMBL" id="TFE91910.1"/>
    </source>
</evidence>
<evidence type="ECO:0000259" key="1">
    <source>
        <dbReference type="PROSITE" id="PS51502"/>
    </source>
</evidence>
<comment type="caution">
    <text evidence="2">The sequence shown here is derived from an EMBL/GenBank/DDBJ whole genome shotgun (WGS) entry which is preliminary data.</text>
</comment>
<organism evidence="2 3">
    <name type="scientific">Paenibacillus athensensis</name>
    <dbReference type="NCBI Taxonomy" id="1967502"/>
    <lineage>
        <taxon>Bacteria</taxon>
        <taxon>Bacillati</taxon>
        <taxon>Bacillota</taxon>
        <taxon>Bacilli</taxon>
        <taxon>Bacillales</taxon>
        <taxon>Paenibacillaceae</taxon>
        <taxon>Paenibacillus</taxon>
    </lineage>
</organism>